<dbReference type="InterPro" id="IPR012337">
    <property type="entry name" value="RNaseH-like_sf"/>
</dbReference>
<keyword evidence="7" id="KW-1185">Reference proteome</keyword>
<dbReference type="InterPro" id="IPR002559">
    <property type="entry name" value="Transposase_11"/>
</dbReference>
<dbReference type="Gene3D" id="3.90.350.10">
    <property type="entry name" value="Transposase Inhibitor Protein From Tn5, Chain A, domain 1"/>
    <property type="match status" value="1"/>
</dbReference>
<comment type="similarity">
    <text evidence="1">Belongs to the transposase 11 family.</text>
</comment>
<dbReference type="RefSeq" id="WP_323692037.1">
    <property type="nucleotide sequence ID" value="NZ_CP116341.1"/>
</dbReference>
<keyword evidence="4" id="KW-0233">DNA recombination</keyword>
<evidence type="ECO:0000256" key="2">
    <source>
        <dbReference type="ARBA" id="ARBA00022578"/>
    </source>
</evidence>
<organism evidence="6 7">
    <name type="scientific">Sporosarcina jeotgali</name>
    <dbReference type="NCBI Taxonomy" id="3020056"/>
    <lineage>
        <taxon>Bacteria</taxon>
        <taxon>Bacillati</taxon>
        <taxon>Bacillota</taxon>
        <taxon>Bacilli</taxon>
        <taxon>Bacillales</taxon>
        <taxon>Caryophanaceae</taxon>
        <taxon>Sporosarcina</taxon>
    </lineage>
</organism>
<protein>
    <submittedName>
        <fullName evidence="6">IS4 family transposase</fullName>
    </submittedName>
</protein>
<dbReference type="SUPFAM" id="SSF53098">
    <property type="entry name" value="Ribonuclease H-like"/>
    <property type="match status" value="1"/>
</dbReference>
<dbReference type="PANTHER" id="PTHR33258:SF1">
    <property type="entry name" value="TRANSPOSASE INSL FOR INSERTION SEQUENCE ELEMENT IS186A-RELATED"/>
    <property type="match status" value="1"/>
</dbReference>
<feature type="domain" description="Transposase IS4-like" evidence="5">
    <location>
        <begin position="119"/>
        <end position="378"/>
    </location>
</feature>
<dbReference type="Pfam" id="PF01609">
    <property type="entry name" value="DDE_Tnp_1"/>
    <property type="match status" value="1"/>
</dbReference>
<evidence type="ECO:0000256" key="3">
    <source>
        <dbReference type="ARBA" id="ARBA00023125"/>
    </source>
</evidence>
<keyword evidence="2" id="KW-0815">Transposition</keyword>
<dbReference type="InterPro" id="IPR047952">
    <property type="entry name" value="Transpos_IS4"/>
</dbReference>
<dbReference type="Proteomes" id="UP001303532">
    <property type="component" value="Chromosome"/>
</dbReference>
<reference evidence="6 7" key="1">
    <citation type="submission" date="2023-01" db="EMBL/GenBank/DDBJ databases">
        <title>Sporosarcina sp. nov., isolated from Korean tranditional fermented seafood 'Jeotgal'.</title>
        <authorList>
            <person name="Yang A.-I."/>
        </authorList>
    </citation>
    <scope>NUCLEOTIDE SEQUENCE [LARGE SCALE GENOMIC DNA]</scope>
    <source>
        <strain evidence="6 7">B2O-1</strain>
    </source>
</reference>
<proteinExistence type="inferred from homology"/>
<dbReference type="PANTHER" id="PTHR33258">
    <property type="entry name" value="TRANSPOSASE INSL FOR INSERTION SEQUENCE ELEMENT IS186A-RELATED"/>
    <property type="match status" value="1"/>
</dbReference>
<accession>A0ABZ0KWM5</accession>
<evidence type="ECO:0000256" key="4">
    <source>
        <dbReference type="ARBA" id="ARBA00023172"/>
    </source>
</evidence>
<evidence type="ECO:0000313" key="6">
    <source>
        <dbReference type="EMBL" id="WOV84380.1"/>
    </source>
</evidence>
<name>A0ABZ0KWM5_9BACL</name>
<evidence type="ECO:0000256" key="1">
    <source>
        <dbReference type="ARBA" id="ARBA00010075"/>
    </source>
</evidence>
<gene>
    <name evidence="6" type="ORF">PGH26_00080</name>
</gene>
<keyword evidence="3" id="KW-0238">DNA-binding</keyword>
<evidence type="ECO:0000259" key="5">
    <source>
        <dbReference type="Pfam" id="PF01609"/>
    </source>
</evidence>
<dbReference type="EMBL" id="CP116341">
    <property type="protein sequence ID" value="WOV84380.1"/>
    <property type="molecule type" value="Genomic_DNA"/>
</dbReference>
<sequence length="459" mass="53130">MTTTSQTIHLLEQLFTCIKPSRVDEIAKETGFIKRKRVMTASDFLALLFQFHGNFAGCSIQELCSTLVAEQEILISRTALDKKFTPEAAVFLRRLIQEILHHQYLEHVSTHSSADLLPFLSIRVLDATAIEVPDHLKKRATETEQESAKIQYEYDVLSGKTTFLDVDFRRVNDTKKGAERIPYVNEKDLCLQDLGYFSFEQFSQIGENGGFYITKLRNDAYLAFKNPYPAYHPNGNVVQSSLYYRLDLVTLCQNLEPGEHLELEGVHFGRDAHFPARCIVYSHDETQRQCRLKKIQRRTTRSGKKPKKVVSDLAGITVYMTNLPESVPAEKLVELYRLRWHVELCFKTWKSYLGVDQFKIMKKERWLCHLYGTLLAIIISQLIAYQLRNIIWEEEQLEISEMIAVRTVAIGFLPKLYRIFTDEKKAFTDYLGLVIRLLIKTARKPKSTKGTALQRLQFN</sequence>
<evidence type="ECO:0000313" key="7">
    <source>
        <dbReference type="Proteomes" id="UP001303532"/>
    </source>
</evidence>
<dbReference type="NCBIfam" id="NF033592">
    <property type="entry name" value="transpos_IS4_1"/>
    <property type="match status" value="1"/>
</dbReference>